<dbReference type="InterPro" id="IPR036249">
    <property type="entry name" value="Thioredoxin-like_sf"/>
</dbReference>
<dbReference type="Pfam" id="PF01323">
    <property type="entry name" value="DSBA"/>
    <property type="match status" value="1"/>
</dbReference>
<evidence type="ECO:0000256" key="5">
    <source>
        <dbReference type="SAM" id="SignalP"/>
    </source>
</evidence>
<feature type="domain" description="DSBA-like thioredoxin" evidence="6">
    <location>
        <begin position="93"/>
        <end position="229"/>
    </location>
</feature>
<dbReference type="PANTHER" id="PTHR13887:SF14">
    <property type="entry name" value="DISULFIDE BOND FORMATION PROTEIN D"/>
    <property type="match status" value="1"/>
</dbReference>
<dbReference type="PANTHER" id="PTHR13887">
    <property type="entry name" value="GLUTATHIONE S-TRANSFERASE KAPPA"/>
    <property type="match status" value="1"/>
</dbReference>
<protein>
    <submittedName>
        <fullName evidence="8">Protein-disulfide isomerase</fullName>
    </submittedName>
</protein>
<organism evidence="8 9">
    <name type="scientific">Paracoccus homiensis</name>
    <dbReference type="NCBI Taxonomy" id="364199"/>
    <lineage>
        <taxon>Bacteria</taxon>
        <taxon>Pseudomonadati</taxon>
        <taxon>Pseudomonadota</taxon>
        <taxon>Alphaproteobacteria</taxon>
        <taxon>Rhodobacterales</taxon>
        <taxon>Paracoccaceae</taxon>
        <taxon>Paracoccus</taxon>
    </lineage>
</organism>
<evidence type="ECO:0000256" key="2">
    <source>
        <dbReference type="ARBA" id="ARBA00023002"/>
    </source>
</evidence>
<name>A0A1I0C8I9_9RHOB</name>
<feature type="signal peptide" evidence="5">
    <location>
        <begin position="1"/>
        <end position="17"/>
    </location>
</feature>
<evidence type="ECO:0000313" key="8">
    <source>
        <dbReference type="EMBL" id="SET15800.1"/>
    </source>
</evidence>
<sequence>MKRLIAALLLTATPAMSFDIQSMSDTEKAAFGEAVREYLMANPEVLIESINVLEERRAADSAQNDQALVAANRDAIFDDGHSWIGGNPDGDLTIVEFIDYRCGVCRRFNDEVHKVVEEDGNIRLIVKEFPILGQDSEASARFAVAVKQIAGDDAYRKAHDELIALRSSASIEALTGVAEKIGVDADEVINTMNTEDVTAVLRENHQLAERMAIQGTPTFVIGDELLRGVPQAGLTKSVQQIRADMADQG</sequence>
<feature type="chain" id="PRO_5011772494" evidence="5">
    <location>
        <begin position="18"/>
        <end position="249"/>
    </location>
</feature>
<reference evidence="8 9" key="1">
    <citation type="submission" date="2016-10" db="EMBL/GenBank/DDBJ databases">
        <authorList>
            <person name="de Groot N.N."/>
        </authorList>
    </citation>
    <scope>NUCLEOTIDE SEQUENCE [LARGE SCALE GENOMIC DNA]</scope>
    <source>
        <strain evidence="8 9">DSM 17862</strain>
    </source>
</reference>
<dbReference type="Proteomes" id="UP000199180">
    <property type="component" value="Unassembled WGS sequence"/>
</dbReference>
<feature type="domain" description="Copper resistance protein ScsC N-terminal" evidence="7">
    <location>
        <begin position="27"/>
        <end position="59"/>
    </location>
</feature>
<evidence type="ECO:0000313" key="9">
    <source>
        <dbReference type="Proteomes" id="UP000199180"/>
    </source>
</evidence>
<evidence type="ECO:0000256" key="1">
    <source>
        <dbReference type="ARBA" id="ARBA00022729"/>
    </source>
</evidence>
<dbReference type="OrthoDB" id="9780147at2"/>
<keyword evidence="1 5" id="KW-0732">Signal</keyword>
<evidence type="ECO:0000259" key="6">
    <source>
        <dbReference type="Pfam" id="PF01323"/>
    </source>
</evidence>
<keyword evidence="3" id="KW-1015">Disulfide bond</keyword>
<dbReference type="Gene3D" id="3.40.30.10">
    <property type="entry name" value="Glutaredoxin"/>
    <property type="match status" value="1"/>
</dbReference>
<gene>
    <name evidence="8" type="ORF">SAMN04489858_103216</name>
</gene>
<dbReference type="GO" id="GO:0016853">
    <property type="term" value="F:isomerase activity"/>
    <property type="evidence" value="ECO:0007669"/>
    <property type="project" value="UniProtKB-KW"/>
</dbReference>
<dbReference type="GO" id="GO:0016491">
    <property type="term" value="F:oxidoreductase activity"/>
    <property type="evidence" value="ECO:0007669"/>
    <property type="project" value="UniProtKB-KW"/>
</dbReference>
<dbReference type="RefSeq" id="WP_090733190.1">
    <property type="nucleotide sequence ID" value="NZ_FOHO01000003.1"/>
</dbReference>
<keyword evidence="4" id="KW-0676">Redox-active center</keyword>
<dbReference type="AlphaFoldDB" id="A0A1I0C8I9"/>
<dbReference type="InterPro" id="IPR001853">
    <property type="entry name" value="DSBA-like_thioredoxin_dom"/>
</dbReference>
<keyword evidence="9" id="KW-1185">Reference proteome</keyword>
<evidence type="ECO:0000259" key="7">
    <source>
        <dbReference type="Pfam" id="PF18312"/>
    </source>
</evidence>
<proteinExistence type="predicted"/>
<keyword evidence="8" id="KW-0413">Isomerase</keyword>
<keyword evidence="2" id="KW-0560">Oxidoreductase</keyword>
<evidence type="ECO:0000256" key="3">
    <source>
        <dbReference type="ARBA" id="ARBA00023157"/>
    </source>
</evidence>
<dbReference type="Pfam" id="PF18312">
    <property type="entry name" value="ScsC_N"/>
    <property type="match status" value="1"/>
</dbReference>
<evidence type="ECO:0000256" key="4">
    <source>
        <dbReference type="ARBA" id="ARBA00023284"/>
    </source>
</evidence>
<accession>A0A1I0C8I9</accession>
<dbReference type="CDD" id="cd03023">
    <property type="entry name" value="DsbA_Com1_like"/>
    <property type="match status" value="1"/>
</dbReference>
<dbReference type="STRING" id="364199.SAMN04489858_103216"/>
<dbReference type="EMBL" id="FOHO01000003">
    <property type="protein sequence ID" value="SET15800.1"/>
    <property type="molecule type" value="Genomic_DNA"/>
</dbReference>
<dbReference type="SUPFAM" id="SSF52833">
    <property type="entry name" value="Thioredoxin-like"/>
    <property type="match status" value="1"/>
</dbReference>
<dbReference type="InterPro" id="IPR041205">
    <property type="entry name" value="ScsC_N"/>
</dbReference>